<dbReference type="Pfam" id="PF13855">
    <property type="entry name" value="LRR_8"/>
    <property type="match status" value="1"/>
</dbReference>
<dbReference type="PANTHER" id="PTHR24365">
    <property type="entry name" value="TOLL-LIKE RECEPTOR"/>
    <property type="match status" value="1"/>
</dbReference>
<organism evidence="7 8">
    <name type="scientific">Chironomus riparius</name>
    <dbReference type="NCBI Taxonomy" id="315576"/>
    <lineage>
        <taxon>Eukaryota</taxon>
        <taxon>Metazoa</taxon>
        <taxon>Ecdysozoa</taxon>
        <taxon>Arthropoda</taxon>
        <taxon>Hexapoda</taxon>
        <taxon>Insecta</taxon>
        <taxon>Pterygota</taxon>
        <taxon>Neoptera</taxon>
        <taxon>Endopterygota</taxon>
        <taxon>Diptera</taxon>
        <taxon>Nematocera</taxon>
        <taxon>Chironomoidea</taxon>
        <taxon>Chironomidae</taxon>
        <taxon>Chironominae</taxon>
        <taxon>Chironomus</taxon>
    </lineage>
</organism>
<gene>
    <name evidence="7" type="ORF">CHIRRI_LOCUS8202</name>
</gene>
<dbReference type="InterPro" id="IPR032675">
    <property type="entry name" value="LRR_dom_sf"/>
</dbReference>
<comment type="subcellular location">
    <subcellularLocation>
        <location evidence="1">Membrane</location>
        <topology evidence="1">Single-pass membrane protein</topology>
    </subcellularLocation>
</comment>
<dbReference type="AlphaFoldDB" id="A0A9N9RWT4"/>
<evidence type="ECO:0000256" key="3">
    <source>
        <dbReference type="ARBA" id="ARBA00022729"/>
    </source>
</evidence>
<keyword evidence="5" id="KW-0472">Membrane</keyword>
<protein>
    <submittedName>
        <fullName evidence="7">Uncharacterized protein</fullName>
    </submittedName>
</protein>
<keyword evidence="3 6" id="KW-0732">Signal</keyword>
<dbReference type="InterPro" id="IPR001611">
    <property type="entry name" value="Leu-rich_rpt"/>
</dbReference>
<dbReference type="SUPFAM" id="SSF52058">
    <property type="entry name" value="L domain-like"/>
    <property type="match status" value="1"/>
</dbReference>
<dbReference type="OrthoDB" id="676979at2759"/>
<evidence type="ECO:0000256" key="5">
    <source>
        <dbReference type="ARBA" id="ARBA00023136"/>
    </source>
</evidence>
<keyword evidence="4" id="KW-1133">Transmembrane helix</keyword>
<accession>A0A9N9RWT4</accession>
<keyword evidence="8" id="KW-1185">Reference proteome</keyword>
<keyword evidence="2" id="KW-0812">Transmembrane</keyword>
<evidence type="ECO:0000256" key="2">
    <source>
        <dbReference type="ARBA" id="ARBA00022692"/>
    </source>
</evidence>
<dbReference type="Gene3D" id="3.80.10.10">
    <property type="entry name" value="Ribonuclease Inhibitor"/>
    <property type="match status" value="1"/>
</dbReference>
<dbReference type="GO" id="GO:0038023">
    <property type="term" value="F:signaling receptor activity"/>
    <property type="evidence" value="ECO:0007669"/>
    <property type="project" value="TreeGrafter"/>
</dbReference>
<dbReference type="GO" id="GO:0007165">
    <property type="term" value="P:signal transduction"/>
    <property type="evidence" value="ECO:0007669"/>
    <property type="project" value="TreeGrafter"/>
</dbReference>
<evidence type="ECO:0000256" key="1">
    <source>
        <dbReference type="ARBA" id="ARBA00004167"/>
    </source>
</evidence>
<dbReference type="PROSITE" id="PS51450">
    <property type="entry name" value="LRR"/>
    <property type="match status" value="2"/>
</dbReference>
<reference evidence="7" key="2">
    <citation type="submission" date="2022-10" db="EMBL/GenBank/DDBJ databases">
        <authorList>
            <consortium name="ENA_rothamsted_submissions"/>
            <consortium name="culmorum"/>
            <person name="King R."/>
        </authorList>
    </citation>
    <scope>NUCLEOTIDE SEQUENCE</scope>
</reference>
<feature type="chain" id="PRO_5040205551" evidence="6">
    <location>
        <begin position="22"/>
        <end position="434"/>
    </location>
</feature>
<proteinExistence type="predicted"/>
<evidence type="ECO:0000313" key="7">
    <source>
        <dbReference type="EMBL" id="CAG9805328.1"/>
    </source>
</evidence>
<dbReference type="GO" id="GO:0005886">
    <property type="term" value="C:plasma membrane"/>
    <property type="evidence" value="ECO:0007669"/>
    <property type="project" value="TreeGrafter"/>
</dbReference>
<evidence type="ECO:0000313" key="8">
    <source>
        <dbReference type="Proteomes" id="UP001153620"/>
    </source>
</evidence>
<dbReference type="EMBL" id="OU895878">
    <property type="protein sequence ID" value="CAG9805328.1"/>
    <property type="molecule type" value="Genomic_DNA"/>
</dbReference>
<reference evidence="7" key="1">
    <citation type="submission" date="2022-01" db="EMBL/GenBank/DDBJ databases">
        <authorList>
            <person name="King R."/>
        </authorList>
    </citation>
    <scope>NUCLEOTIDE SEQUENCE</scope>
</reference>
<sequence length="434" mass="50371">MINKLFSILFVISTTLNLIEAFKKCIISDEDPSLCTIIGVRDPNEMYGLNLISSKVQNSKITKIKFNDSRIYHLPKELSLMFENLEDLDASNVYLSRFTSMDFPYRNKLRKLNVSNNAIHILPKRLTVKFDYLEVLDISYNLIDTIENESFTNKERLKYLNLSHNQIKVLNVDFLSAVRNVRSLNLGCNEISEINLDCQDIDFKVKELYLNDNKLMSIQTCLIKNVAYFDIGNNKLIGELGFLDSKIENLNIQGNSIESLNISRKVKVLDFSNNIGKSLKINFEEFSSLKTLKVSNLDVTDYKDLYPQLKMLNNLIILDISHNNLKTFNFMDIPESIECLNLEKSNLKFLENFDLLDIVVPNLNQININQNLFNCKELTKLVENFEKFNINVTGFTNENKDKFIRENCGNDENYDKKRTCNDGLLRETLKRYQT</sequence>
<feature type="signal peptide" evidence="6">
    <location>
        <begin position="1"/>
        <end position="21"/>
    </location>
</feature>
<name>A0A9N9RWT4_9DIPT</name>
<evidence type="ECO:0000256" key="6">
    <source>
        <dbReference type="SAM" id="SignalP"/>
    </source>
</evidence>
<dbReference type="PANTHER" id="PTHR24365:SF541">
    <property type="entry name" value="PROTEIN TOLL-RELATED"/>
    <property type="match status" value="1"/>
</dbReference>
<dbReference type="Proteomes" id="UP001153620">
    <property type="component" value="Chromosome 2"/>
</dbReference>
<evidence type="ECO:0000256" key="4">
    <source>
        <dbReference type="ARBA" id="ARBA00022989"/>
    </source>
</evidence>